<dbReference type="AlphaFoldDB" id="A0A915C2W3"/>
<dbReference type="SMART" id="SM00184">
    <property type="entry name" value="RING"/>
    <property type="match status" value="1"/>
</dbReference>
<evidence type="ECO:0000256" key="2">
    <source>
        <dbReference type="ARBA" id="ARBA00022723"/>
    </source>
</evidence>
<evidence type="ECO:0000313" key="9">
    <source>
        <dbReference type="WBParaSite" id="PgR083X_g011_t02"/>
    </source>
</evidence>
<dbReference type="PANTHER" id="PTHR12109">
    <property type="entry name" value="RING FINGER PROTEIN 141-RELATED"/>
    <property type="match status" value="1"/>
</dbReference>
<dbReference type="GO" id="GO:0051865">
    <property type="term" value="P:protein autoubiquitination"/>
    <property type="evidence" value="ECO:0007669"/>
    <property type="project" value="TreeGrafter"/>
</dbReference>
<evidence type="ECO:0000256" key="3">
    <source>
        <dbReference type="ARBA" id="ARBA00022771"/>
    </source>
</evidence>
<reference evidence="8 9" key="1">
    <citation type="submission" date="2022-11" db="UniProtKB">
        <authorList>
            <consortium name="WormBaseParasite"/>
        </authorList>
    </citation>
    <scope>IDENTIFICATION</scope>
</reference>
<dbReference type="Pfam" id="PF13920">
    <property type="entry name" value="zf-C3HC4_3"/>
    <property type="match status" value="1"/>
</dbReference>
<evidence type="ECO:0000259" key="6">
    <source>
        <dbReference type="PROSITE" id="PS50089"/>
    </source>
</evidence>
<dbReference type="CDD" id="cd16545">
    <property type="entry name" value="RING-HC_RNF141"/>
    <property type="match status" value="1"/>
</dbReference>
<evidence type="ECO:0000256" key="1">
    <source>
        <dbReference type="ARBA" id="ARBA00022017"/>
    </source>
</evidence>
<dbReference type="Gene3D" id="3.30.40.10">
    <property type="entry name" value="Zinc/RING finger domain, C3HC4 (zinc finger)"/>
    <property type="match status" value="1"/>
</dbReference>
<keyword evidence="2" id="KW-0479">Metal-binding</keyword>
<dbReference type="InterPro" id="IPR001841">
    <property type="entry name" value="Znf_RING"/>
</dbReference>
<dbReference type="WBParaSite" id="PgR083X_g011_t04">
    <property type="protein sequence ID" value="PgR083X_g011_t04"/>
    <property type="gene ID" value="PgR083X_g011"/>
</dbReference>
<keyword evidence="7" id="KW-1185">Reference proteome</keyword>
<evidence type="ECO:0000256" key="4">
    <source>
        <dbReference type="ARBA" id="ARBA00022833"/>
    </source>
</evidence>
<dbReference type="WBParaSite" id="PgR083X_g011_t01">
    <property type="protein sequence ID" value="PgR083X_g011_t01"/>
    <property type="gene ID" value="PgR083X_g011"/>
</dbReference>
<dbReference type="PROSITE" id="PS50089">
    <property type="entry name" value="ZF_RING_2"/>
    <property type="match status" value="1"/>
</dbReference>
<sequence>MVHIRLMGQATSMVRGRSLEMARVVSVTWPEFVDMVCDLNTRCRQFVDVNERYLVFAIKKGTADSSLWKATIRICVLRRNASGLVESRRVLTLAQFLTLQKSLVVLLDSADPESSCSTVVDVSHELCNSQYLDSIDNQNECIICMERPSDTILPCAHSYCLVCIEQWKGYGKAKCPLCREPLEDDGNDAWVIPEEPDDDAIRRYLMSLADPSTQADAAP</sequence>
<dbReference type="InterPro" id="IPR043400">
    <property type="entry name" value="RING-HC_RNF141"/>
</dbReference>
<protein>
    <recommendedName>
        <fullName evidence="1">RING finger protein 141</fullName>
    </recommendedName>
</protein>
<keyword evidence="3 5" id="KW-0863">Zinc-finger</keyword>
<name>A0A915C2W3_PARUN</name>
<dbReference type="InterPro" id="IPR047126">
    <property type="entry name" value="RNF141-like"/>
</dbReference>
<evidence type="ECO:0000313" key="8">
    <source>
        <dbReference type="WBParaSite" id="PgR083X_g011_t01"/>
    </source>
</evidence>
<dbReference type="WBParaSite" id="PgR083X_g011_t02">
    <property type="protein sequence ID" value="PgR083X_g011_t02"/>
    <property type="gene ID" value="PgR083X_g011"/>
</dbReference>
<accession>A0A915C2W3</accession>
<proteinExistence type="predicted"/>
<evidence type="ECO:0000313" key="10">
    <source>
        <dbReference type="WBParaSite" id="PgR083X_g011_t04"/>
    </source>
</evidence>
<dbReference type="InterPro" id="IPR013083">
    <property type="entry name" value="Znf_RING/FYVE/PHD"/>
</dbReference>
<dbReference type="PROSITE" id="PS00518">
    <property type="entry name" value="ZF_RING_1"/>
    <property type="match status" value="1"/>
</dbReference>
<organism evidence="7 10">
    <name type="scientific">Parascaris univalens</name>
    <name type="common">Nematode worm</name>
    <dbReference type="NCBI Taxonomy" id="6257"/>
    <lineage>
        <taxon>Eukaryota</taxon>
        <taxon>Metazoa</taxon>
        <taxon>Ecdysozoa</taxon>
        <taxon>Nematoda</taxon>
        <taxon>Chromadorea</taxon>
        <taxon>Rhabditida</taxon>
        <taxon>Spirurina</taxon>
        <taxon>Ascaridomorpha</taxon>
        <taxon>Ascaridoidea</taxon>
        <taxon>Ascarididae</taxon>
        <taxon>Parascaris</taxon>
    </lineage>
</organism>
<feature type="domain" description="RING-type" evidence="6">
    <location>
        <begin position="141"/>
        <end position="179"/>
    </location>
</feature>
<dbReference type="PANTHER" id="PTHR12109:SF3">
    <property type="entry name" value="RING FINGER PROTEIN 141"/>
    <property type="match status" value="1"/>
</dbReference>
<evidence type="ECO:0000313" key="7">
    <source>
        <dbReference type="Proteomes" id="UP000887569"/>
    </source>
</evidence>
<keyword evidence="4" id="KW-0862">Zinc</keyword>
<dbReference type="SUPFAM" id="SSF57850">
    <property type="entry name" value="RING/U-box"/>
    <property type="match status" value="1"/>
</dbReference>
<evidence type="ECO:0000256" key="5">
    <source>
        <dbReference type="PROSITE-ProRule" id="PRU00175"/>
    </source>
</evidence>
<dbReference type="Proteomes" id="UP000887569">
    <property type="component" value="Unplaced"/>
</dbReference>
<dbReference type="GO" id="GO:0004842">
    <property type="term" value="F:ubiquitin-protein transferase activity"/>
    <property type="evidence" value="ECO:0007669"/>
    <property type="project" value="TreeGrafter"/>
</dbReference>
<dbReference type="InterPro" id="IPR017907">
    <property type="entry name" value="Znf_RING_CS"/>
</dbReference>
<dbReference type="GO" id="GO:0008270">
    <property type="term" value="F:zinc ion binding"/>
    <property type="evidence" value="ECO:0007669"/>
    <property type="project" value="UniProtKB-KW"/>
</dbReference>